<evidence type="ECO:0000313" key="2">
    <source>
        <dbReference type="Proteomes" id="UP001549207"/>
    </source>
</evidence>
<reference evidence="1" key="1">
    <citation type="submission" date="2024-06" db="EMBL/GenBank/DDBJ databases">
        <title>Genomic Encyclopedia of Type Strains, Phase IV (KMG-IV): sequencing the most valuable type-strain genomes for metagenomic binning, comparative biology and taxonomic classification.</title>
        <authorList>
            <person name="Goeker M."/>
        </authorList>
    </citation>
    <scope>NUCLEOTIDE SEQUENCE</scope>
    <source>
        <strain evidence="1">SJCon</strain>
    </source>
</reference>
<gene>
    <name evidence="1" type="ORF">ABIC98_002218</name>
</gene>
<name>A0ACC6TFW0_9MICC</name>
<dbReference type="Proteomes" id="UP001549207">
    <property type="component" value="Unassembled WGS sequence"/>
</dbReference>
<organism evidence="1 2">
    <name type="scientific">Arthrobacter nitrophenolicus</name>
    <dbReference type="NCBI Taxonomy" id="683150"/>
    <lineage>
        <taxon>Bacteria</taxon>
        <taxon>Bacillati</taxon>
        <taxon>Actinomycetota</taxon>
        <taxon>Actinomycetes</taxon>
        <taxon>Micrococcales</taxon>
        <taxon>Micrococcaceae</taxon>
        <taxon>Arthrobacter</taxon>
    </lineage>
</organism>
<sequence length="551" mass="56535">MDGTATQGNGRDAILAAVASVAGFVDELAVVVAGRSAADSAHSTAAGSSAARSDDSGSDEGDPLRTFADACLGGLALISKIEASTAAAKARLVAGHVEAAAVLGDPDPSPLWAKGQEMAVVAEVACVLTIGERAASALVGASHALTSSLPAALDALQAGSVSWQNAQVIVDETTGLDPAATARLEAHFLGLDDTPDAPVAGSVVAGGLAGELPPARLRRKVRSWRERHHPESIEIRHARGVAQRRMEYTPDRDGMGWISLCLPAHQANAAWNRTRALARGLQGPDEPRTLAQLMADIGAAALLGAGSGVAPGVAPSAGAAALLGAGSGVAPGVTPGAGAAGGLAEVPAPGAQVLVTVPVFSLLGLTDEPAVLDGHGPVPASMARQLVAEGAASFYRVLVDPRDGAPLEIGRKNYRIPAAMRRWLRLRDGKCPFPGCSNAALDNEADHLLAWHHGGTTGIRNLGQLCPKHHRMKHASGWEPTPASKDRPPGWISPSGRTYSSESQDWEPPHLPRGLPGGRVLPGEERSEGQLPAGMPVGWSYLEHVLVESLS</sequence>
<protein>
    <submittedName>
        <fullName evidence="1">Uncharacterized protein</fullName>
    </submittedName>
</protein>
<proteinExistence type="predicted"/>
<keyword evidence="2" id="KW-1185">Reference proteome</keyword>
<evidence type="ECO:0000313" key="1">
    <source>
        <dbReference type="EMBL" id="MET3772570.1"/>
    </source>
</evidence>
<accession>A0ACC6TFW0</accession>
<dbReference type="EMBL" id="JBEPNJ010000007">
    <property type="protein sequence ID" value="MET3772570.1"/>
    <property type="molecule type" value="Genomic_DNA"/>
</dbReference>
<comment type="caution">
    <text evidence="1">The sequence shown here is derived from an EMBL/GenBank/DDBJ whole genome shotgun (WGS) entry which is preliminary data.</text>
</comment>